<dbReference type="GO" id="GO:0004602">
    <property type="term" value="F:glutathione peroxidase activity"/>
    <property type="evidence" value="ECO:0007669"/>
    <property type="project" value="TreeGrafter"/>
</dbReference>
<feature type="region of interest" description="Disordered" evidence="5">
    <location>
        <begin position="436"/>
        <end position="460"/>
    </location>
</feature>
<evidence type="ECO:0000313" key="7">
    <source>
        <dbReference type="EMBL" id="KAG5647541.1"/>
    </source>
</evidence>
<evidence type="ECO:0000256" key="4">
    <source>
        <dbReference type="ARBA" id="ARBA00023136"/>
    </source>
</evidence>
<gene>
    <name evidence="7" type="ORF">DXG03_008894</name>
</gene>
<organism evidence="7 8">
    <name type="scientific">Asterophora parasitica</name>
    <dbReference type="NCBI Taxonomy" id="117018"/>
    <lineage>
        <taxon>Eukaryota</taxon>
        <taxon>Fungi</taxon>
        <taxon>Dikarya</taxon>
        <taxon>Basidiomycota</taxon>
        <taxon>Agaricomycotina</taxon>
        <taxon>Agaricomycetes</taxon>
        <taxon>Agaricomycetidae</taxon>
        <taxon>Agaricales</taxon>
        <taxon>Tricholomatineae</taxon>
        <taxon>Lyophyllaceae</taxon>
        <taxon>Asterophora</taxon>
    </lineage>
</organism>
<sequence length="506" mass="54892">MPTTLAIPDGFQWVGASILSTVFVLAGQNAAVSKWRKRAGIKYPQMYAEKAEAENSKDALIFNCAQRAHQNTLENIPIVYVTTLLTGLKYPLFAASACTLWSVARISYTRGYLTGDPSKRSGGLYVLGTLGTIGKSWRRSQGLMFTDEPESDRERMLTDSSAANSETSTPPMKVLEKPDELKEKAASSRPPLTPPRRRSSASMDVQDSFSPLPGRRPSFPIKPPRILNLLAESRPEENEVKSEAAFQRLITSCSDLPIPPRTPRVTADRGRYPEEAGREEFQREDTPSDDEEQVVDIPSAFSSLGGSEPIAIKKPPTPAGSLNGDDLSMMSTSESSSFGAAAMDVDLAPASPFSVMSTPINHWRYTPPPTISAVRSNKRKLDDRFDPYPSSSKRRAVSPSMSHLRDYPGVGVGSPMNGRNARLPIAIPVNIPSAVSSATSSPTISSSFPSSLSRPVSMTSSPTLRSSMILASPILRPVPRYMSRRGEEDEREIQGAGEAVGGLTLD</sequence>
<dbReference type="SUPFAM" id="SSF161084">
    <property type="entry name" value="MAPEG domain-like"/>
    <property type="match status" value="1"/>
</dbReference>
<keyword evidence="3 6" id="KW-1133">Transmembrane helix</keyword>
<keyword evidence="2 6" id="KW-0812">Transmembrane</keyword>
<feature type="compositionally biased region" description="Polar residues" evidence="5">
    <location>
        <begin position="158"/>
        <end position="170"/>
    </location>
</feature>
<feature type="transmembrane region" description="Helical" evidence="6">
    <location>
        <begin position="12"/>
        <end position="32"/>
    </location>
</feature>
<feature type="compositionally biased region" description="Basic and acidic residues" evidence="5">
    <location>
        <begin position="266"/>
        <end position="286"/>
    </location>
</feature>
<keyword evidence="4 6" id="KW-0472">Membrane</keyword>
<dbReference type="PANTHER" id="PTHR10250">
    <property type="entry name" value="MICROSOMAL GLUTATHIONE S-TRANSFERASE"/>
    <property type="match status" value="1"/>
</dbReference>
<dbReference type="GO" id="GO:0016020">
    <property type="term" value="C:membrane"/>
    <property type="evidence" value="ECO:0007669"/>
    <property type="project" value="UniProtKB-SubCell"/>
</dbReference>
<evidence type="ECO:0000256" key="5">
    <source>
        <dbReference type="SAM" id="MobiDB-lite"/>
    </source>
</evidence>
<comment type="caution">
    <text evidence="7">The sequence shown here is derived from an EMBL/GenBank/DDBJ whole genome shotgun (WGS) entry which is preliminary data.</text>
</comment>
<dbReference type="Proteomes" id="UP000775547">
    <property type="component" value="Unassembled WGS sequence"/>
</dbReference>
<dbReference type="AlphaFoldDB" id="A0A9P7GCW4"/>
<proteinExistence type="predicted"/>
<dbReference type="InterPro" id="IPR001129">
    <property type="entry name" value="Membr-assoc_MAPEG"/>
</dbReference>
<dbReference type="Gene3D" id="1.20.120.550">
    <property type="entry name" value="Membrane associated eicosanoid/glutathione metabolism-like domain"/>
    <property type="match status" value="1"/>
</dbReference>
<dbReference type="EMBL" id="JABCKV010000008">
    <property type="protein sequence ID" value="KAG5647541.1"/>
    <property type="molecule type" value="Genomic_DNA"/>
</dbReference>
<feature type="region of interest" description="Disordered" evidence="5">
    <location>
        <begin position="254"/>
        <end position="321"/>
    </location>
</feature>
<evidence type="ECO:0000256" key="6">
    <source>
        <dbReference type="SAM" id="Phobius"/>
    </source>
</evidence>
<keyword evidence="8" id="KW-1185">Reference proteome</keyword>
<reference evidence="7" key="2">
    <citation type="submission" date="2021-10" db="EMBL/GenBank/DDBJ databases">
        <title>Phylogenomics reveals ancestral predisposition of the termite-cultivated fungus Termitomyces towards a domesticated lifestyle.</title>
        <authorList>
            <person name="Auxier B."/>
            <person name="Grum-Grzhimaylo A."/>
            <person name="Cardenas M.E."/>
            <person name="Lodge J.D."/>
            <person name="Laessoe T."/>
            <person name="Pedersen O."/>
            <person name="Smith M.E."/>
            <person name="Kuyper T.W."/>
            <person name="Franco-Molano E.A."/>
            <person name="Baroni T.J."/>
            <person name="Aanen D.K."/>
        </authorList>
    </citation>
    <scope>NUCLEOTIDE SEQUENCE</scope>
    <source>
        <strain evidence="7">AP01</strain>
        <tissue evidence="7">Mycelium</tissue>
    </source>
</reference>
<dbReference type="InterPro" id="IPR023352">
    <property type="entry name" value="MAPEG-like_dom_sf"/>
</dbReference>
<evidence type="ECO:0000256" key="2">
    <source>
        <dbReference type="ARBA" id="ARBA00022692"/>
    </source>
</evidence>
<name>A0A9P7GCW4_9AGAR</name>
<dbReference type="GO" id="GO:0005635">
    <property type="term" value="C:nuclear envelope"/>
    <property type="evidence" value="ECO:0007669"/>
    <property type="project" value="TreeGrafter"/>
</dbReference>
<feature type="region of interest" description="Disordered" evidence="5">
    <location>
        <begin position="482"/>
        <end position="506"/>
    </location>
</feature>
<dbReference type="GO" id="GO:0005783">
    <property type="term" value="C:endoplasmic reticulum"/>
    <property type="evidence" value="ECO:0007669"/>
    <property type="project" value="TreeGrafter"/>
</dbReference>
<dbReference type="InterPro" id="IPR050997">
    <property type="entry name" value="MAPEG"/>
</dbReference>
<accession>A0A9P7GCW4</accession>
<feature type="region of interest" description="Disordered" evidence="5">
    <location>
        <begin position="144"/>
        <end position="221"/>
    </location>
</feature>
<dbReference type="Pfam" id="PF01124">
    <property type="entry name" value="MAPEG"/>
    <property type="match status" value="1"/>
</dbReference>
<evidence type="ECO:0000313" key="8">
    <source>
        <dbReference type="Proteomes" id="UP000775547"/>
    </source>
</evidence>
<evidence type="ECO:0000256" key="1">
    <source>
        <dbReference type="ARBA" id="ARBA00004141"/>
    </source>
</evidence>
<dbReference type="GO" id="GO:0004364">
    <property type="term" value="F:glutathione transferase activity"/>
    <property type="evidence" value="ECO:0007669"/>
    <property type="project" value="TreeGrafter"/>
</dbReference>
<feature type="compositionally biased region" description="Basic and acidic residues" evidence="5">
    <location>
        <begin position="174"/>
        <end position="186"/>
    </location>
</feature>
<comment type="subcellular location">
    <subcellularLocation>
        <location evidence="1">Membrane</location>
        <topology evidence="1">Multi-pass membrane protein</topology>
    </subcellularLocation>
</comment>
<evidence type="ECO:0000256" key="3">
    <source>
        <dbReference type="ARBA" id="ARBA00022989"/>
    </source>
</evidence>
<dbReference type="OrthoDB" id="5396103at2759"/>
<feature type="region of interest" description="Disordered" evidence="5">
    <location>
        <begin position="381"/>
        <end position="402"/>
    </location>
</feature>
<dbReference type="PANTHER" id="PTHR10250:SF26">
    <property type="entry name" value="GLUTATHIONE S-TRANSFERASE 3, MITOCHONDRIAL"/>
    <property type="match status" value="1"/>
</dbReference>
<protein>
    <submittedName>
        <fullName evidence="7">Uncharacterized protein</fullName>
    </submittedName>
</protein>
<feature type="compositionally biased region" description="Low complexity" evidence="5">
    <location>
        <begin position="436"/>
        <end position="457"/>
    </location>
</feature>
<reference evidence="7" key="1">
    <citation type="submission" date="2020-07" db="EMBL/GenBank/DDBJ databases">
        <authorList>
            <person name="Nieuwenhuis M."/>
            <person name="Van De Peppel L.J.J."/>
        </authorList>
    </citation>
    <scope>NUCLEOTIDE SEQUENCE</scope>
    <source>
        <strain evidence="7">AP01</strain>
        <tissue evidence="7">Mycelium</tissue>
    </source>
</reference>